<dbReference type="InterPro" id="IPR020846">
    <property type="entry name" value="MFS_dom"/>
</dbReference>
<dbReference type="EMBL" id="JACDUR010000002">
    <property type="protein sequence ID" value="MBA2890702.1"/>
    <property type="molecule type" value="Genomic_DNA"/>
</dbReference>
<dbReference type="Gene3D" id="1.20.1720.10">
    <property type="entry name" value="Multidrug resistance protein D"/>
    <property type="match status" value="1"/>
</dbReference>
<keyword evidence="3" id="KW-0813">Transport</keyword>
<dbReference type="GO" id="GO:0022857">
    <property type="term" value="F:transmembrane transporter activity"/>
    <property type="evidence" value="ECO:0007669"/>
    <property type="project" value="InterPro"/>
</dbReference>
<feature type="domain" description="Major facilitator superfamily (MFS) profile" evidence="9">
    <location>
        <begin position="1"/>
        <end position="368"/>
    </location>
</feature>
<evidence type="ECO:0000256" key="7">
    <source>
        <dbReference type="ARBA" id="ARBA00023136"/>
    </source>
</evidence>
<keyword evidence="7 8" id="KW-0472">Membrane</keyword>
<gene>
    <name evidence="10" type="ORF">HNR30_002043</name>
</gene>
<organism evidence="10 11">
    <name type="scientific">Nonomuraea soli</name>
    <dbReference type="NCBI Taxonomy" id="1032476"/>
    <lineage>
        <taxon>Bacteria</taxon>
        <taxon>Bacillati</taxon>
        <taxon>Actinomycetota</taxon>
        <taxon>Actinomycetes</taxon>
        <taxon>Streptosporangiales</taxon>
        <taxon>Streptosporangiaceae</taxon>
        <taxon>Nonomuraea</taxon>
    </lineage>
</organism>
<dbReference type="SUPFAM" id="SSF103473">
    <property type="entry name" value="MFS general substrate transporter"/>
    <property type="match status" value="1"/>
</dbReference>
<feature type="transmembrane region" description="Helical" evidence="8">
    <location>
        <begin position="230"/>
        <end position="248"/>
    </location>
</feature>
<dbReference type="PROSITE" id="PS50850">
    <property type="entry name" value="MFS"/>
    <property type="match status" value="1"/>
</dbReference>
<evidence type="ECO:0000256" key="8">
    <source>
        <dbReference type="SAM" id="Phobius"/>
    </source>
</evidence>
<keyword evidence="6 8" id="KW-1133">Transmembrane helix</keyword>
<keyword evidence="4" id="KW-1003">Cell membrane</keyword>
<comment type="subcellular location">
    <subcellularLocation>
        <location evidence="1">Cell membrane</location>
        <topology evidence="1">Multi-pass membrane protein</topology>
    </subcellularLocation>
</comment>
<evidence type="ECO:0000256" key="1">
    <source>
        <dbReference type="ARBA" id="ARBA00004651"/>
    </source>
</evidence>
<feature type="transmembrane region" description="Helical" evidence="8">
    <location>
        <begin position="315"/>
        <end position="336"/>
    </location>
</feature>
<feature type="transmembrane region" description="Helical" evidence="8">
    <location>
        <begin position="284"/>
        <end position="303"/>
    </location>
</feature>
<protein>
    <submittedName>
        <fullName evidence="10">Putative MFS family arabinose efflux permease</fullName>
    </submittedName>
</protein>
<evidence type="ECO:0000256" key="6">
    <source>
        <dbReference type="ARBA" id="ARBA00022989"/>
    </source>
</evidence>
<feature type="transmembrane region" description="Helical" evidence="8">
    <location>
        <begin position="150"/>
        <end position="170"/>
    </location>
</feature>
<evidence type="ECO:0000313" key="10">
    <source>
        <dbReference type="EMBL" id="MBA2890702.1"/>
    </source>
</evidence>
<feature type="transmembrane region" description="Helical" evidence="8">
    <location>
        <begin position="260"/>
        <end position="278"/>
    </location>
</feature>
<comment type="caution">
    <text evidence="10">The sequence shown here is derived from an EMBL/GenBank/DDBJ whole genome shotgun (WGS) entry which is preliminary data.</text>
</comment>
<reference evidence="10 11" key="1">
    <citation type="submission" date="2020-07" db="EMBL/GenBank/DDBJ databases">
        <title>Genomic Encyclopedia of Type Strains, Phase IV (KMG-IV): sequencing the most valuable type-strain genomes for metagenomic binning, comparative biology and taxonomic classification.</title>
        <authorList>
            <person name="Goeker M."/>
        </authorList>
    </citation>
    <scope>NUCLEOTIDE SEQUENCE [LARGE SCALE GENOMIC DNA]</scope>
    <source>
        <strain evidence="10 11">DSM 45533</strain>
    </source>
</reference>
<dbReference type="Proteomes" id="UP000530928">
    <property type="component" value="Unassembled WGS sequence"/>
</dbReference>
<dbReference type="InterPro" id="IPR011701">
    <property type="entry name" value="MFS"/>
</dbReference>
<feature type="transmembrane region" description="Helical" evidence="8">
    <location>
        <begin position="61"/>
        <end position="80"/>
    </location>
</feature>
<feature type="transmembrane region" description="Helical" evidence="8">
    <location>
        <begin position="342"/>
        <end position="362"/>
    </location>
</feature>
<dbReference type="PANTHER" id="PTHR43271">
    <property type="entry name" value="BLL2771 PROTEIN"/>
    <property type="match status" value="1"/>
</dbReference>
<accession>A0A7W0CGS2</accession>
<name>A0A7W0CGS2_9ACTN</name>
<dbReference type="AlphaFoldDB" id="A0A7W0CGS2"/>
<feature type="transmembrane region" description="Helical" evidence="8">
    <location>
        <begin position="119"/>
        <end position="138"/>
    </location>
</feature>
<evidence type="ECO:0000259" key="9">
    <source>
        <dbReference type="PROSITE" id="PS50850"/>
    </source>
</evidence>
<feature type="transmembrane region" description="Helical" evidence="8">
    <location>
        <begin position="31"/>
        <end position="49"/>
    </location>
</feature>
<feature type="transmembrane region" description="Helical" evidence="8">
    <location>
        <begin position="86"/>
        <end position="107"/>
    </location>
</feature>
<dbReference type="RefSeq" id="WP_181609494.1">
    <property type="nucleotide sequence ID" value="NZ_BAABAM010000006.1"/>
</dbReference>
<dbReference type="GO" id="GO:0005886">
    <property type="term" value="C:plasma membrane"/>
    <property type="evidence" value="ECO:0007669"/>
    <property type="project" value="UniProtKB-SubCell"/>
</dbReference>
<dbReference type="InterPro" id="IPR036259">
    <property type="entry name" value="MFS_trans_sf"/>
</dbReference>
<evidence type="ECO:0000313" key="11">
    <source>
        <dbReference type="Proteomes" id="UP000530928"/>
    </source>
</evidence>
<sequence>MTALIVSGQLYLVIPLLPAMADGWGGGAGGLTWLVTAFALGYGAGFLLFGPLSDRYGQRRVLTWGMPLAALATALVAASPGPEAAIALRVLQGLLVAVFPPVGMAYLATRLDPRHRTVALSAVTGAFLASAVLLQIAAQTLNGLIGWRGLFLLSAAGLAAATAALPAVMLPDVPPTRARSIWATYRIMPSLLASRTLGPRYLASLLLLAGFVAVYTGLQLSGVMSSAEELLWLRAAGLPSMILVPLLMPFVRDVRAPRRAVVFLLAAGVALALTGWIMPGTVGLAVLLALYIAAITAGLPSLNESVSEGAGSARGTAIALFSASIAAGGALGPQVAAMFPGFAWLMYGLAALMVTAALAVLATTRTAAPATRP</sequence>
<dbReference type="PANTHER" id="PTHR43271:SF2">
    <property type="entry name" value="BLL2771 PROTEIN"/>
    <property type="match status" value="1"/>
</dbReference>
<dbReference type="Pfam" id="PF07690">
    <property type="entry name" value="MFS_1"/>
    <property type="match status" value="1"/>
</dbReference>
<evidence type="ECO:0000256" key="4">
    <source>
        <dbReference type="ARBA" id="ARBA00022475"/>
    </source>
</evidence>
<proteinExistence type="inferred from homology"/>
<keyword evidence="11" id="KW-1185">Reference proteome</keyword>
<comment type="similarity">
    <text evidence="2">Belongs to the major facilitator superfamily.</text>
</comment>
<keyword evidence="5 8" id="KW-0812">Transmembrane</keyword>
<evidence type="ECO:0000256" key="5">
    <source>
        <dbReference type="ARBA" id="ARBA00022692"/>
    </source>
</evidence>
<feature type="transmembrane region" description="Helical" evidence="8">
    <location>
        <begin position="201"/>
        <end position="218"/>
    </location>
</feature>
<evidence type="ECO:0000256" key="3">
    <source>
        <dbReference type="ARBA" id="ARBA00022448"/>
    </source>
</evidence>
<evidence type="ECO:0000256" key="2">
    <source>
        <dbReference type="ARBA" id="ARBA00008335"/>
    </source>
</evidence>